<evidence type="ECO:0000259" key="6">
    <source>
        <dbReference type="PROSITE" id="PS50977"/>
    </source>
</evidence>
<dbReference type="Proteomes" id="UP000316184">
    <property type="component" value="Unassembled WGS sequence"/>
</dbReference>
<dbReference type="OrthoDB" id="9816296at2"/>
<evidence type="ECO:0000256" key="1">
    <source>
        <dbReference type="ARBA" id="ARBA00022491"/>
    </source>
</evidence>
<dbReference type="RefSeq" id="WP_145738543.1">
    <property type="nucleotide sequence ID" value="NZ_VIWX01000002.1"/>
</dbReference>
<dbReference type="InterPro" id="IPR036271">
    <property type="entry name" value="Tet_transcr_reg_TetR-rel_C_sf"/>
</dbReference>
<feature type="DNA-binding region" description="H-T-H motif" evidence="5">
    <location>
        <begin position="31"/>
        <end position="50"/>
    </location>
</feature>
<dbReference type="GO" id="GO:0000976">
    <property type="term" value="F:transcription cis-regulatory region binding"/>
    <property type="evidence" value="ECO:0007669"/>
    <property type="project" value="TreeGrafter"/>
</dbReference>
<dbReference type="InterPro" id="IPR039538">
    <property type="entry name" value="BetI_C"/>
</dbReference>
<dbReference type="AlphaFoldDB" id="A0A561U861"/>
<keyword evidence="4" id="KW-0804">Transcription</keyword>
<dbReference type="PANTHER" id="PTHR30055">
    <property type="entry name" value="HTH-TYPE TRANSCRIPTIONAL REGULATOR RUTR"/>
    <property type="match status" value="1"/>
</dbReference>
<evidence type="ECO:0000256" key="4">
    <source>
        <dbReference type="ARBA" id="ARBA00023163"/>
    </source>
</evidence>
<proteinExistence type="predicted"/>
<name>A0A561U861_9PSEU</name>
<dbReference type="InterPro" id="IPR001647">
    <property type="entry name" value="HTH_TetR"/>
</dbReference>
<dbReference type="SUPFAM" id="SSF48498">
    <property type="entry name" value="Tetracyclin repressor-like, C-terminal domain"/>
    <property type="match status" value="1"/>
</dbReference>
<dbReference type="EMBL" id="VIWX01000002">
    <property type="protein sequence ID" value="TWF95556.1"/>
    <property type="molecule type" value="Genomic_DNA"/>
</dbReference>
<gene>
    <name evidence="7" type="ORF">FHU35_12553</name>
</gene>
<dbReference type="InterPro" id="IPR050109">
    <property type="entry name" value="HTH-type_TetR-like_transc_reg"/>
</dbReference>
<keyword evidence="2" id="KW-0805">Transcription regulation</keyword>
<dbReference type="SUPFAM" id="SSF46689">
    <property type="entry name" value="Homeodomain-like"/>
    <property type="match status" value="1"/>
</dbReference>
<dbReference type="GO" id="GO:0003700">
    <property type="term" value="F:DNA-binding transcription factor activity"/>
    <property type="evidence" value="ECO:0007669"/>
    <property type="project" value="TreeGrafter"/>
</dbReference>
<organism evidence="7 8">
    <name type="scientific">Saccharopolyspora dendranthemae</name>
    <dbReference type="NCBI Taxonomy" id="1181886"/>
    <lineage>
        <taxon>Bacteria</taxon>
        <taxon>Bacillati</taxon>
        <taxon>Actinomycetota</taxon>
        <taxon>Actinomycetes</taxon>
        <taxon>Pseudonocardiales</taxon>
        <taxon>Pseudonocardiaceae</taxon>
        <taxon>Saccharopolyspora</taxon>
    </lineage>
</organism>
<feature type="domain" description="HTH tetR-type" evidence="6">
    <location>
        <begin position="8"/>
        <end position="68"/>
    </location>
</feature>
<dbReference type="PANTHER" id="PTHR30055:SF234">
    <property type="entry name" value="HTH-TYPE TRANSCRIPTIONAL REGULATOR BETI"/>
    <property type="match status" value="1"/>
</dbReference>
<evidence type="ECO:0000313" key="8">
    <source>
        <dbReference type="Proteomes" id="UP000316184"/>
    </source>
</evidence>
<accession>A0A561U861</accession>
<keyword evidence="3 5" id="KW-0238">DNA-binding</keyword>
<evidence type="ECO:0000256" key="5">
    <source>
        <dbReference type="PROSITE-ProRule" id="PRU00335"/>
    </source>
</evidence>
<dbReference type="Pfam" id="PF13977">
    <property type="entry name" value="TetR_C_6"/>
    <property type="match status" value="1"/>
</dbReference>
<dbReference type="PROSITE" id="PS50977">
    <property type="entry name" value="HTH_TETR_2"/>
    <property type="match status" value="1"/>
</dbReference>
<keyword evidence="8" id="KW-1185">Reference proteome</keyword>
<dbReference type="Pfam" id="PF00440">
    <property type="entry name" value="TetR_N"/>
    <property type="match status" value="1"/>
</dbReference>
<protein>
    <submittedName>
        <fullName evidence="7">TetR family transcriptional regulator</fullName>
    </submittedName>
</protein>
<dbReference type="InterPro" id="IPR009057">
    <property type="entry name" value="Homeodomain-like_sf"/>
</dbReference>
<reference evidence="7 8" key="1">
    <citation type="submission" date="2019-06" db="EMBL/GenBank/DDBJ databases">
        <title>Sequencing the genomes of 1000 actinobacteria strains.</title>
        <authorList>
            <person name="Klenk H.-P."/>
        </authorList>
    </citation>
    <scope>NUCLEOTIDE SEQUENCE [LARGE SCALE GENOMIC DNA]</scope>
    <source>
        <strain evidence="7 8">DSM 46699</strain>
    </source>
</reference>
<evidence type="ECO:0000256" key="3">
    <source>
        <dbReference type="ARBA" id="ARBA00023125"/>
    </source>
</evidence>
<keyword evidence="1" id="KW-0678">Repressor</keyword>
<dbReference type="Gene3D" id="1.10.357.10">
    <property type="entry name" value="Tetracycline Repressor, domain 2"/>
    <property type="match status" value="1"/>
</dbReference>
<sequence>MPARIDPQKRRQQVVEAAFRLVVADGWQNVSLRKVADESGLNIGSVRHYFDGHEDLLAAAAEEAGSRMGRRLSEHPVDQLRGLRGDAAVNALQAMVEAVLPVDDARREEAIMVVELITASRTVPVFRAMAERMGDDLAAVLREALDALGVPDADLSAAQVAALIGGLTTDAVTPHGRVSVDRIRAVLRAQLEMVLGQGRSRCRDGCSGCSQPRSCSTPTTT</sequence>
<evidence type="ECO:0000313" key="7">
    <source>
        <dbReference type="EMBL" id="TWF95556.1"/>
    </source>
</evidence>
<comment type="caution">
    <text evidence="7">The sequence shown here is derived from an EMBL/GenBank/DDBJ whole genome shotgun (WGS) entry which is preliminary data.</text>
</comment>
<evidence type="ECO:0000256" key="2">
    <source>
        <dbReference type="ARBA" id="ARBA00023015"/>
    </source>
</evidence>